<organism evidence="2 3">
    <name type="scientific">Trematosphaeria pertusa</name>
    <dbReference type="NCBI Taxonomy" id="390896"/>
    <lineage>
        <taxon>Eukaryota</taxon>
        <taxon>Fungi</taxon>
        <taxon>Dikarya</taxon>
        <taxon>Ascomycota</taxon>
        <taxon>Pezizomycotina</taxon>
        <taxon>Dothideomycetes</taxon>
        <taxon>Pleosporomycetidae</taxon>
        <taxon>Pleosporales</taxon>
        <taxon>Massarineae</taxon>
        <taxon>Trematosphaeriaceae</taxon>
        <taxon>Trematosphaeria</taxon>
    </lineage>
</organism>
<dbReference type="Proteomes" id="UP000800094">
    <property type="component" value="Unassembled WGS sequence"/>
</dbReference>
<dbReference type="Gene3D" id="1.20.58.340">
    <property type="entry name" value="Magnesium transport protein CorA, transmembrane region"/>
    <property type="match status" value="1"/>
</dbReference>
<evidence type="ECO:0000313" key="2">
    <source>
        <dbReference type="EMBL" id="KAF2242533.1"/>
    </source>
</evidence>
<dbReference type="GeneID" id="54583543"/>
<dbReference type="EMBL" id="ML987207">
    <property type="protein sequence ID" value="KAF2242533.1"/>
    <property type="molecule type" value="Genomic_DNA"/>
</dbReference>
<accession>A0A6A6HY55</accession>
<reference evidence="2" key="1">
    <citation type="journal article" date="2020" name="Stud. Mycol.">
        <title>101 Dothideomycetes genomes: a test case for predicting lifestyles and emergence of pathogens.</title>
        <authorList>
            <person name="Haridas S."/>
            <person name="Albert R."/>
            <person name="Binder M."/>
            <person name="Bloem J."/>
            <person name="Labutti K."/>
            <person name="Salamov A."/>
            <person name="Andreopoulos B."/>
            <person name="Baker S."/>
            <person name="Barry K."/>
            <person name="Bills G."/>
            <person name="Bluhm B."/>
            <person name="Cannon C."/>
            <person name="Castanera R."/>
            <person name="Culley D."/>
            <person name="Daum C."/>
            <person name="Ezra D."/>
            <person name="Gonzalez J."/>
            <person name="Henrissat B."/>
            <person name="Kuo A."/>
            <person name="Liang C."/>
            <person name="Lipzen A."/>
            <person name="Lutzoni F."/>
            <person name="Magnuson J."/>
            <person name="Mondo S."/>
            <person name="Nolan M."/>
            <person name="Ohm R."/>
            <person name="Pangilinan J."/>
            <person name="Park H.-J."/>
            <person name="Ramirez L."/>
            <person name="Alfaro M."/>
            <person name="Sun H."/>
            <person name="Tritt A."/>
            <person name="Yoshinaga Y."/>
            <person name="Zwiers L.-H."/>
            <person name="Turgeon B."/>
            <person name="Goodwin S."/>
            <person name="Spatafora J."/>
            <person name="Crous P."/>
            <person name="Grigoriev I."/>
        </authorList>
    </citation>
    <scope>NUCLEOTIDE SEQUENCE</scope>
    <source>
        <strain evidence="2">CBS 122368</strain>
    </source>
</reference>
<keyword evidence="1" id="KW-1133">Transmembrane helix</keyword>
<name>A0A6A6HY55_9PLEO</name>
<keyword evidence="1" id="KW-0472">Membrane</keyword>
<evidence type="ECO:0000256" key="1">
    <source>
        <dbReference type="SAM" id="Phobius"/>
    </source>
</evidence>
<proteinExistence type="predicted"/>
<evidence type="ECO:0000313" key="3">
    <source>
        <dbReference type="Proteomes" id="UP000800094"/>
    </source>
</evidence>
<dbReference type="AlphaFoldDB" id="A0A6A6HY55"/>
<keyword evidence="1" id="KW-0812">Transmembrane</keyword>
<protein>
    <submittedName>
        <fullName evidence="2">Uncharacterized protein</fullName>
    </submittedName>
</protein>
<sequence>MARDSKELAAASKRDSSAMKVIAVLTALFLPGTCIATLFAMPILNWNAFSMRDVMTSHFWLYWAVTIPLTIVVMAIVGAYGLVQARENRRAADKARKNAGIWQV</sequence>
<feature type="transmembrane region" description="Helical" evidence="1">
    <location>
        <begin position="21"/>
        <end position="40"/>
    </location>
</feature>
<keyword evidence="3" id="KW-1185">Reference proteome</keyword>
<feature type="transmembrane region" description="Helical" evidence="1">
    <location>
        <begin position="60"/>
        <end position="83"/>
    </location>
</feature>
<dbReference type="OrthoDB" id="2830640at2759"/>
<dbReference type="RefSeq" id="XP_033677537.1">
    <property type="nucleotide sequence ID" value="XM_033830213.1"/>
</dbReference>
<gene>
    <name evidence="2" type="ORF">BU26DRAFT_524137</name>
</gene>